<dbReference type="EMBL" id="LR797260">
    <property type="protein sequence ID" value="CAB4197344.1"/>
    <property type="molecule type" value="Genomic_DNA"/>
</dbReference>
<organism evidence="1">
    <name type="scientific">uncultured Caudovirales phage</name>
    <dbReference type="NCBI Taxonomy" id="2100421"/>
    <lineage>
        <taxon>Viruses</taxon>
        <taxon>Duplodnaviria</taxon>
        <taxon>Heunggongvirae</taxon>
        <taxon>Uroviricota</taxon>
        <taxon>Caudoviricetes</taxon>
        <taxon>Peduoviridae</taxon>
        <taxon>Maltschvirus</taxon>
        <taxon>Maltschvirus maltsch</taxon>
    </lineage>
</organism>
<sequence>MPADPIEPSVADVALLLRTRTTGDGLSIGLGADTGPDDVTTFTANTRPTSTEVEDTIATALGAVKGMLLGTVPEASEPAAKHAVALYAVVLIEVSFFRDQANDEAIQILRDLMAQQIVEVNRAISEATPMAGKRGIASVYVGSIIKPVSPSTNFTPGIDDC</sequence>
<accession>A0A6J5RYU0</accession>
<evidence type="ECO:0000313" key="1">
    <source>
        <dbReference type="EMBL" id="CAB4197344.1"/>
    </source>
</evidence>
<proteinExistence type="predicted"/>
<name>A0A6J5RYU0_9CAUD</name>
<reference evidence="1" key="1">
    <citation type="submission" date="2020-05" db="EMBL/GenBank/DDBJ databases">
        <authorList>
            <person name="Chiriac C."/>
            <person name="Salcher M."/>
            <person name="Ghai R."/>
            <person name="Kavagutti S V."/>
        </authorList>
    </citation>
    <scope>NUCLEOTIDE SEQUENCE</scope>
</reference>
<protein>
    <submittedName>
        <fullName evidence="1">Uncharacterized protein</fullName>
    </submittedName>
</protein>
<gene>
    <name evidence="1" type="ORF">UFOVP1313_7</name>
</gene>